<dbReference type="Pfam" id="PF01323">
    <property type="entry name" value="DSBA"/>
    <property type="match status" value="1"/>
</dbReference>
<evidence type="ECO:0000256" key="4">
    <source>
        <dbReference type="ARBA" id="ARBA00023284"/>
    </source>
</evidence>
<keyword evidence="5" id="KW-1133">Transmembrane helix</keyword>
<comment type="caution">
    <text evidence="7">The sequence shown here is derived from an EMBL/GenBank/DDBJ whole genome shotgun (WGS) entry which is preliminary data.</text>
</comment>
<organism evidence="7 8">
    <name type="scientific">Sphingomonas qilianensis</name>
    <dbReference type="NCBI Taxonomy" id="1736690"/>
    <lineage>
        <taxon>Bacteria</taxon>
        <taxon>Pseudomonadati</taxon>
        <taxon>Pseudomonadota</taxon>
        <taxon>Alphaproteobacteria</taxon>
        <taxon>Sphingomonadales</taxon>
        <taxon>Sphingomonadaceae</taxon>
        <taxon>Sphingomonas</taxon>
    </lineage>
</organism>
<keyword evidence="1" id="KW-0732">Signal</keyword>
<dbReference type="Gene3D" id="3.40.30.10">
    <property type="entry name" value="Glutaredoxin"/>
    <property type="match status" value="1"/>
</dbReference>
<feature type="transmembrane region" description="Helical" evidence="5">
    <location>
        <begin position="12"/>
        <end position="29"/>
    </location>
</feature>
<evidence type="ECO:0000313" key="7">
    <source>
        <dbReference type="EMBL" id="MEN2786896.1"/>
    </source>
</evidence>
<dbReference type="PANTHER" id="PTHR13887">
    <property type="entry name" value="GLUTATHIONE S-TRANSFERASE KAPPA"/>
    <property type="match status" value="1"/>
</dbReference>
<proteinExistence type="predicted"/>
<gene>
    <name evidence="7" type="ORF">ABC969_10740</name>
</gene>
<dbReference type="EMBL" id="JBDIMF010000004">
    <property type="protein sequence ID" value="MEN2786896.1"/>
    <property type="molecule type" value="Genomic_DNA"/>
</dbReference>
<evidence type="ECO:0000256" key="3">
    <source>
        <dbReference type="ARBA" id="ARBA00023157"/>
    </source>
</evidence>
<evidence type="ECO:0000256" key="2">
    <source>
        <dbReference type="ARBA" id="ARBA00023002"/>
    </source>
</evidence>
<protein>
    <submittedName>
        <fullName evidence="7">DsbA family protein</fullName>
    </submittedName>
</protein>
<keyword evidence="5" id="KW-0812">Transmembrane</keyword>
<evidence type="ECO:0000256" key="5">
    <source>
        <dbReference type="SAM" id="Phobius"/>
    </source>
</evidence>
<keyword evidence="5" id="KW-0472">Membrane</keyword>
<reference evidence="7 8" key="1">
    <citation type="submission" date="2024-05" db="EMBL/GenBank/DDBJ databases">
        <authorList>
            <person name="Liu Q."/>
            <person name="Xin Y.-H."/>
        </authorList>
    </citation>
    <scope>NUCLEOTIDE SEQUENCE [LARGE SCALE GENOMIC DNA]</scope>
    <source>
        <strain evidence="7 8">CGMCC 1.15349</strain>
    </source>
</reference>
<sequence>MTVASGISRQQLIQLFIVVLIGVGIGQVLQRTAPIGRDLGSNMTVQALLRDGTSPSREAKDPTLTLVVFTDYQCPACKLASPAMDAAVARDGHVRVVYRDWPIFGAASEQAARVALAADRQGLYPAVHRRLMAERRPLNAQVLRDAVERSGGSWSRLERDLRAFALEIDSQLSRNRRDAFTLGIAGTPAYLAGPLLSSGALDEAGFTRAFALGRRATRP</sequence>
<evidence type="ECO:0000256" key="1">
    <source>
        <dbReference type="ARBA" id="ARBA00022729"/>
    </source>
</evidence>
<dbReference type="SUPFAM" id="SSF52833">
    <property type="entry name" value="Thioredoxin-like"/>
    <property type="match status" value="1"/>
</dbReference>
<dbReference type="InterPro" id="IPR001853">
    <property type="entry name" value="DSBA-like_thioredoxin_dom"/>
</dbReference>
<feature type="domain" description="DSBA-like thioredoxin" evidence="6">
    <location>
        <begin position="65"/>
        <end position="203"/>
    </location>
</feature>
<evidence type="ECO:0000313" key="8">
    <source>
        <dbReference type="Proteomes" id="UP001404104"/>
    </source>
</evidence>
<evidence type="ECO:0000259" key="6">
    <source>
        <dbReference type="Pfam" id="PF01323"/>
    </source>
</evidence>
<keyword evidence="4" id="KW-0676">Redox-active center</keyword>
<name>A0ABU9XU19_9SPHN</name>
<keyword evidence="8" id="KW-1185">Reference proteome</keyword>
<dbReference type="InterPro" id="IPR036249">
    <property type="entry name" value="Thioredoxin-like_sf"/>
</dbReference>
<keyword evidence="2" id="KW-0560">Oxidoreductase</keyword>
<accession>A0ABU9XU19</accession>
<dbReference type="Proteomes" id="UP001404104">
    <property type="component" value="Unassembled WGS sequence"/>
</dbReference>
<keyword evidence="3" id="KW-1015">Disulfide bond</keyword>
<dbReference type="PANTHER" id="PTHR13887:SF14">
    <property type="entry name" value="DISULFIDE BOND FORMATION PROTEIN D"/>
    <property type="match status" value="1"/>
</dbReference>
<dbReference type="RefSeq" id="WP_380931669.1">
    <property type="nucleotide sequence ID" value="NZ_JBHUEF010000003.1"/>
</dbReference>